<organism evidence="6 7">
    <name type="scientific">Leisingera daeponensis</name>
    <dbReference type="NCBI Taxonomy" id="405746"/>
    <lineage>
        <taxon>Bacteria</taxon>
        <taxon>Pseudomonadati</taxon>
        <taxon>Pseudomonadota</taxon>
        <taxon>Alphaproteobacteria</taxon>
        <taxon>Rhodobacterales</taxon>
        <taxon>Roseobacteraceae</taxon>
        <taxon>Leisingera</taxon>
    </lineage>
</organism>
<evidence type="ECO:0000256" key="1">
    <source>
        <dbReference type="ARBA" id="ARBA00004370"/>
    </source>
</evidence>
<keyword evidence="3 5" id="KW-1133">Transmembrane helix</keyword>
<dbReference type="Pfam" id="PF05101">
    <property type="entry name" value="VirB3"/>
    <property type="match status" value="1"/>
</dbReference>
<name>A0ABS7NPB3_9RHOB</name>
<evidence type="ECO:0000256" key="2">
    <source>
        <dbReference type="ARBA" id="ARBA00022692"/>
    </source>
</evidence>
<accession>A0ABS7NPB3</accession>
<keyword evidence="7" id="KW-1185">Reference proteome</keyword>
<reference evidence="6 7" key="1">
    <citation type="submission" date="2021-06" db="EMBL/GenBank/DDBJ databases">
        <title>50 bacteria genomes isolated from Dapeng, Shenzhen, China.</title>
        <authorList>
            <person name="Zheng W."/>
            <person name="Yu S."/>
            <person name="Huang Y."/>
        </authorList>
    </citation>
    <scope>NUCLEOTIDE SEQUENCE [LARGE SCALE GENOMIC DNA]</scope>
    <source>
        <strain evidence="6 7">DP1N14-2</strain>
    </source>
</reference>
<keyword evidence="2 5" id="KW-0812">Transmembrane</keyword>
<dbReference type="InterPro" id="IPR007792">
    <property type="entry name" value="T4SS_VirB3/TrbD/AvhB"/>
</dbReference>
<sequence length="109" mass="12414">MDMEKINEDPLFLALTRPAMIWGIPMEAFAISCGAAGLAMIAADSIFYLLLALPFLAVSRFIVQRDQNAFRILFRWFDTGAHCLNHRFWGGSSSSALRLKRDYRIEEID</sequence>
<proteinExistence type="predicted"/>
<feature type="transmembrane region" description="Helical" evidence="5">
    <location>
        <begin position="46"/>
        <end position="63"/>
    </location>
</feature>
<evidence type="ECO:0000313" key="6">
    <source>
        <dbReference type="EMBL" id="MBY6141966.1"/>
    </source>
</evidence>
<dbReference type="EMBL" id="JAHVJA010000016">
    <property type="protein sequence ID" value="MBY6141966.1"/>
    <property type="molecule type" value="Genomic_DNA"/>
</dbReference>
<gene>
    <name evidence="6" type="ORF">KUV26_21240</name>
</gene>
<protein>
    <submittedName>
        <fullName evidence="6">Type IV secretion system protein VirB3</fullName>
    </submittedName>
</protein>
<dbReference type="Proteomes" id="UP000766629">
    <property type="component" value="Unassembled WGS sequence"/>
</dbReference>
<evidence type="ECO:0000256" key="3">
    <source>
        <dbReference type="ARBA" id="ARBA00022989"/>
    </source>
</evidence>
<evidence type="ECO:0000313" key="7">
    <source>
        <dbReference type="Proteomes" id="UP000766629"/>
    </source>
</evidence>
<feature type="transmembrane region" description="Helical" evidence="5">
    <location>
        <begin position="21"/>
        <end position="40"/>
    </location>
</feature>
<evidence type="ECO:0000256" key="4">
    <source>
        <dbReference type="ARBA" id="ARBA00023136"/>
    </source>
</evidence>
<comment type="caution">
    <text evidence="6">The sequence shown here is derived from an EMBL/GenBank/DDBJ whole genome shotgun (WGS) entry which is preliminary data.</text>
</comment>
<evidence type="ECO:0000256" key="5">
    <source>
        <dbReference type="SAM" id="Phobius"/>
    </source>
</evidence>
<keyword evidence="4 5" id="KW-0472">Membrane</keyword>
<comment type="subcellular location">
    <subcellularLocation>
        <location evidence="1">Membrane</location>
    </subcellularLocation>
</comment>